<proteinExistence type="predicted"/>
<evidence type="ECO:0000313" key="1">
    <source>
        <dbReference type="EMBL" id="KAA3488242.1"/>
    </source>
</evidence>
<keyword evidence="2" id="KW-1185">Reference proteome</keyword>
<gene>
    <name evidence="1" type="ORF">EPI10_032012</name>
</gene>
<dbReference type="Gene3D" id="1.10.10.60">
    <property type="entry name" value="Homeodomain-like"/>
    <property type="match status" value="1"/>
</dbReference>
<dbReference type="Proteomes" id="UP000325315">
    <property type="component" value="Unassembled WGS sequence"/>
</dbReference>
<reference evidence="2" key="1">
    <citation type="journal article" date="2019" name="Plant Biotechnol. J.">
        <title>Genome sequencing of the Australian wild diploid species Gossypium australe highlights disease resistance and delayed gland morphogenesis.</title>
        <authorList>
            <person name="Cai Y."/>
            <person name="Cai X."/>
            <person name="Wang Q."/>
            <person name="Wang P."/>
            <person name="Zhang Y."/>
            <person name="Cai C."/>
            <person name="Xu Y."/>
            <person name="Wang K."/>
            <person name="Zhou Z."/>
            <person name="Wang C."/>
            <person name="Geng S."/>
            <person name="Li B."/>
            <person name="Dong Q."/>
            <person name="Hou Y."/>
            <person name="Wang H."/>
            <person name="Ai P."/>
            <person name="Liu Z."/>
            <person name="Yi F."/>
            <person name="Sun M."/>
            <person name="An G."/>
            <person name="Cheng J."/>
            <person name="Zhang Y."/>
            <person name="Shi Q."/>
            <person name="Xie Y."/>
            <person name="Shi X."/>
            <person name="Chang Y."/>
            <person name="Huang F."/>
            <person name="Chen Y."/>
            <person name="Hong S."/>
            <person name="Mi L."/>
            <person name="Sun Q."/>
            <person name="Zhang L."/>
            <person name="Zhou B."/>
            <person name="Peng R."/>
            <person name="Zhang X."/>
            <person name="Liu F."/>
        </authorList>
    </citation>
    <scope>NUCLEOTIDE SEQUENCE [LARGE SCALE GENOMIC DNA]</scope>
    <source>
        <strain evidence="2">cv. PA1801</strain>
    </source>
</reference>
<accession>A0A5B6X527</accession>
<organism evidence="1 2">
    <name type="scientific">Gossypium australe</name>
    <dbReference type="NCBI Taxonomy" id="47621"/>
    <lineage>
        <taxon>Eukaryota</taxon>
        <taxon>Viridiplantae</taxon>
        <taxon>Streptophyta</taxon>
        <taxon>Embryophyta</taxon>
        <taxon>Tracheophyta</taxon>
        <taxon>Spermatophyta</taxon>
        <taxon>Magnoliopsida</taxon>
        <taxon>eudicotyledons</taxon>
        <taxon>Gunneridae</taxon>
        <taxon>Pentapetalae</taxon>
        <taxon>rosids</taxon>
        <taxon>malvids</taxon>
        <taxon>Malvales</taxon>
        <taxon>Malvaceae</taxon>
        <taxon>Malvoideae</taxon>
        <taxon>Gossypium</taxon>
    </lineage>
</organism>
<evidence type="ECO:0000313" key="2">
    <source>
        <dbReference type="Proteomes" id="UP000325315"/>
    </source>
</evidence>
<sequence>MQETRKKNGGNEDSKKKERHIVTWTQEEDDILRGQISLHGTVKLLNMGSKQMTYGELQAQKVFGNRWTEIAKNG</sequence>
<dbReference type="AlphaFoldDB" id="A0A5B6X527"/>
<protein>
    <submittedName>
        <fullName evidence="1">Myb-like protein Q isoform X1</fullName>
    </submittedName>
</protein>
<comment type="caution">
    <text evidence="1">The sequence shown here is derived from an EMBL/GenBank/DDBJ whole genome shotgun (WGS) entry which is preliminary data.</text>
</comment>
<dbReference type="EMBL" id="SMMG02000001">
    <property type="protein sequence ID" value="KAA3488242.1"/>
    <property type="molecule type" value="Genomic_DNA"/>
</dbReference>
<name>A0A5B6X527_9ROSI</name>
<dbReference type="OrthoDB" id="2143914at2759"/>